<keyword evidence="2" id="KW-0812">Transmembrane</keyword>
<organism evidence="3 4">
    <name type="scientific">Polyplosphaeria fusca</name>
    <dbReference type="NCBI Taxonomy" id="682080"/>
    <lineage>
        <taxon>Eukaryota</taxon>
        <taxon>Fungi</taxon>
        <taxon>Dikarya</taxon>
        <taxon>Ascomycota</taxon>
        <taxon>Pezizomycotina</taxon>
        <taxon>Dothideomycetes</taxon>
        <taxon>Pleosporomycetidae</taxon>
        <taxon>Pleosporales</taxon>
        <taxon>Tetraplosphaeriaceae</taxon>
        <taxon>Polyplosphaeria</taxon>
    </lineage>
</organism>
<dbReference type="EMBL" id="ML996145">
    <property type="protein sequence ID" value="KAF2734639.1"/>
    <property type="molecule type" value="Genomic_DNA"/>
</dbReference>
<sequence>MVPKPATYARRWSGDSNPDPGPNIPAIIGPIFAVVFIIMLISCCFASQRQRKRVEEVKRSAPASFPMRPYVPFQSVQRPGAQGLSAAEEGRAPVPSVRRRETDGLLNPPPAYEAVESARVEGALYTEQLSANATRPLPPRPGSSHSNHRDSRRISSW</sequence>
<gene>
    <name evidence="3" type="ORF">EJ04DRAFT_230986</name>
</gene>
<evidence type="ECO:0000256" key="2">
    <source>
        <dbReference type="SAM" id="Phobius"/>
    </source>
</evidence>
<proteinExistence type="predicted"/>
<dbReference type="Proteomes" id="UP000799444">
    <property type="component" value="Unassembled WGS sequence"/>
</dbReference>
<keyword evidence="2" id="KW-1133">Transmembrane helix</keyword>
<feature type="compositionally biased region" description="Basic and acidic residues" evidence="1">
    <location>
        <begin position="147"/>
        <end position="157"/>
    </location>
</feature>
<evidence type="ECO:0000313" key="3">
    <source>
        <dbReference type="EMBL" id="KAF2734639.1"/>
    </source>
</evidence>
<evidence type="ECO:0000256" key="1">
    <source>
        <dbReference type="SAM" id="MobiDB-lite"/>
    </source>
</evidence>
<evidence type="ECO:0000313" key="4">
    <source>
        <dbReference type="Proteomes" id="UP000799444"/>
    </source>
</evidence>
<keyword evidence="4" id="KW-1185">Reference proteome</keyword>
<feature type="region of interest" description="Disordered" evidence="1">
    <location>
        <begin position="76"/>
        <end position="112"/>
    </location>
</feature>
<feature type="region of interest" description="Disordered" evidence="1">
    <location>
        <begin position="1"/>
        <end position="20"/>
    </location>
</feature>
<feature type="region of interest" description="Disordered" evidence="1">
    <location>
        <begin position="128"/>
        <end position="157"/>
    </location>
</feature>
<accession>A0A9P4V1L2</accession>
<reference evidence="3" key="1">
    <citation type="journal article" date="2020" name="Stud. Mycol.">
        <title>101 Dothideomycetes genomes: a test case for predicting lifestyles and emergence of pathogens.</title>
        <authorList>
            <person name="Haridas S."/>
            <person name="Albert R."/>
            <person name="Binder M."/>
            <person name="Bloem J."/>
            <person name="Labutti K."/>
            <person name="Salamov A."/>
            <person name="Andreopoulos B."/>
            <person name="Baker S."/>
            <person name="Barry K."/>
            <person name="Bills G."/>
            <person name="Bluhm B."/>
            <person name="Cannon C."/>
            <person name="Castanera R."/>
            <person name="Culley D."/>
            <person name="Daum C."/>
            <person name="Ezra D."/>
            <person name="Gonzalez J."/>
            <person name="Henrissat B."/>
            <person name="Kuo A."/>
            <person name="Liang C."/>
            <person name="Lipzen A."/>
            <person name="Lutzoni F."/>
            <person name="Magnuson J."/>
            <person name="Mondo S."/>
            <person name="Nolan M."/>
            <person name="Ohm R."/>
            <person name="Pangilinan J."/>
            <person name="Park H.-J."/>
            <person name="Ramirez L."/>
            <person name="Alfaro M."/>
            <person name="Sun H."/>
            <person name="Tritt A."/>
            <person name="Yoshinaga Y."/>
            <person name="Zwiers L.-H."/>
            <person name="Turgeon B."/>
            <person name="Goodwin S."/>
            <person name="Spatafora J."/>
            <person name="Crous P."/>
            <person name="Grigoriev I."/>
        </authorList>
    </citation>
    <scope>NUCLEOTIDE SEQUENCE</scope>
    <source>
        <strain evidence="3">CBS 125425</strain>
    </source>
</reference>
<name>A0A9P4V1L2_9PLEO</name>
<dbReference type="AlphaFoldDB" id="A0A9P4V1L2"/>
<comment type="caution">
    <text evidence="3">The sequence shown here is derived from an EMBL/GenBank/DDBJ whole genome shotgun (WGS) entry which is preliminary data.</text>
</comment>
<keyword evidence="2" id="KW-0472">Membrane</keyword>
<protein>
    <submittedName>
        <fullName evidence="3">Uncharacterized protein</fullName>
    </submittedName>
</protein>
<feature type="transmembrane region" description="Helical" evidence="2">
    <location>
        <begin position="24"/>
        <end position="46"/>
    </location>
</feature>